<dbReference type="SUPFAM" id="SSF57667">
    <property type="entry name" value="beta-beta-alpha zinc fingers"/>
    <property type="match status" value="1"/>
</dbReference>
<evidence type="ECO:0000313" key="11">
    <source>
        <dbReference type="Proteomes" id="UP000079169"/>
    </source>
</evidence>
<evidence type="ECO:0000256" key="6">
    <source>
        <dbReference type="ARBA" id="ARBA00022833"/>
    </source>
</evidence>
<evidence type="ECO:0000256" key="7">
    <source>
        <dbReference type="ARBA" id="ARBA00023125"/>
    </source>
</evidence>
<organism evidence="11 12">
    <name type="scientific">Diaphorina citri</name>
    <name type="common">Asian citrus psyllid</name>
    <dbReference type="NCBI Taxonomy" id="121845"/>
    <lineage>
        <taxon>Eukaryota</taxon>
        <taxon>Metazoa</taxon>
        <taxon>Ecdysozoa</taxon>
        <taxon>Arthropoda</taxon>
        <taxon>Hexapoda</taxon>
        <taxon>Insecta</taxon>
        <taxon>Pterygota</taxon>
        <taxon>Neoptera</taxon>
        <taxon>Paraneoptera</taxon>
        <taxon>Hemiptera</taxon>
        <taxon>Sternorrhyncha</taxon>
        <taxon>Psylloidea</taxon>
        <taxon>Psyllidae</taxon>
        <taxon>Diaphorininae</taxon>
        <taxon>Diaphorina</taxon>
    </lineage>
</organism>
<dbReference type="GO" id="GO:0008270">
    <property type="term" value="F:zinc ion binding"/>
    <property type="evidence" value="ECO:0007669"/>
    <property type="project" value="UniProtKB-KW"/>
</dbReference>
<comment type="subcellular location">
    <subcellularLocation>
        <location evidence="1">Nucleus</location>
    </subcellularLocation>
</comment>
<accession>A0A1S3DB47</accession>
<keyword evidence="8" id="KW-0539">Nucleus</keyword>
<evidence type="ECO:0000256" key="4">
    <source>
        <dbReference type="ARBA" id="ARBA00022737"/>
    </source>
</evidence>
<dbReference type="PANTHER" id="PTHR24392">
    <property type="entry name" value="ZINC FINGER PROTEIN"/>
    <property type="match status" value="1"/>
</dbReference>
<evidence type="ECO:0000256" key="2">
    <source>
        <dbReference type="ARBA" id="ARBA00007746"/>
    </source>
</evidence>
<name>A0A1S3DB47_DIACI</name>
<evidence type="ECO:0000256" key="5">
    <source>
        <dbReference type="ARBA" id="ARBA00022771"/>
    </source>
</evidence>
<gene>
    <name evidence="12" type="primary">LOC103514243</name>
</gene>
<keyword evidence="3" id="KW-0479">Metal-binding</keyword>
<evidence type="ECO:0000256" key="1">
    <source>
        <dbReference type="ARBA" id="ARBA00004123"/>
    </source>
</evidence>
<keyword evidence="6" id="KW-0862">Zinc</keyword>
<protein>
    <submittedName>
        <fullName evidence="12">Zinc finger protein 64 homolog, isoforms 1 and 2-like</fullName>
    </submittedName>
</protein>
<dbReference type="STRING" id="121845.A0A1S3DB47"/>
<dbReference type="Gene3D" id="3.30.160.60">
    <property type="entry name" value="Classic Zinc Finger"/>
    <property type="match status" value="1"/>
</dbReference>
<sequence>MPRPNPVLYKYVCYACSFHTYKACNIRRHVCIHLDVKPFKCPVYRLCIHCETFLPFDIEELVNHCRTCVSMSRLDGFRYKFVCFACSSFHSYNSTGIRRHINIHLGEKPFAYQICLHCRSFQSSNINDWVQHCQSCEYMPRPHEFRHKYVCFACAYFTYKVGNIKRHLNIHLGEKPYMCNQCDYSCRDTQSLKLHMKKYHNSD</sequence>
<evidence type="ECO:0000256" key="8">
    <source>
        <dbReference type="ARBA" id="ARBA00023242"/>
    </source>
</evidence>
<dbReference type="InterPro" id="IPR036236">
    <property type="entry name" value="Znf_C2H2_sf"/>
</dbReference>
<dbReference type="SMART" id="SM00355">
    <property type="entry name" value="ZnF_C2H2"/>
    <property type="match status" value="4"/>
</dbReference>
<dbReference type="InterPro" id="IPR013087">
    <property type="entry name" value="Znf_C2H2_type"/>
</dbReference>
<feature type="domain" description="C2H2-type" evidence="10">
    <location>
        <begin position="177"/>
        <end position="203"/>
    </location>
</feature>
<keyword evidence="7" id="KW-0238">DNA-binding</keyword>
<dbReference type="KEGG" id="dci:103514243"/>
<dbReference type="GO" id="GO:0003677">
    <property type="term" value="F:DNA binding"/>
    <property type="evidence" value="ECO:0007669"/>
    <property type="project" value="UniProtKB-KW"/>
</dbReference>
<dbReference type="PROSITE" id="PS50157">
    <property type="entry name" value="ZINC_FINGER_C2H2_2"/>
    <property type="match status" value="2"/>
</dbReference>
<evidence type="ECO:0000256" key="3">
    <source>
        <dbReference type="ARBA" id="ARBA00022723"/>
    </source>
</evidence>
<feature type="domain" description="C2H2-type" evidence="10">
    <location>
        <begin position="149"/>
        <end position="176"/>
    </location>
</feature>
<dbReference type="Proteomes" id="UP000079169">
    <property type="component" value="Unplaced"/>
</dbReference>
<dbReference type="PANTHER" id="PTHR24392:SF31">
    <property type="entry name" value="C2H2-TYPE DOMAIN-CONTAINING PROTEIN"/>
    <property type="match status" value="1"/>
</dbReference>
<dbReference type="FunFam" id="3.30.160.60:FF:000614">
    <property type="entry name" value="Zinc finger protein 142"/>
    <property type="match status" value="1"/>
</dbReference>
<dbReference type="RefSeq" id="XP_008477333.1">
    <property type="nucleotide sequence ID" value="XM_008479111.1"/>
</dbReference>
<evidence type="ECO:0000259" key="10">
    <source>
        <dbReference type="PROSITE" id="PS50157"/>
    </source>
</evidence>
<dbReference type="AlphaFoldDB" id="A0A1S3DB47"/>
<dbReference type="GO" id="GO:0005634">
    <property type="term" value="C:nucleus"/>
    <property type="evidence" value="ECO:0007669"/>
    <property type="project" value="UniProtKB-SubCell"/>
</dbReference>
<evidence type="ECO:0000313" key="12">
    <source>
        <dbReference type="RefSeq" id="XP_008477333.1"/>
    </source>
</evidence>
<proteinExistence type="inferred from homology"/>
<reference evidence="12" key="1">
    <citation type="submission" date="2025-08" db="UniProtKB">
        <authorList>
            <consortium name="RefSeq"/>
        </authorList>
    </citation>
    <scope>IDENTIFICATION</scope>
</reference>
<keyword evidence="4" id="KW-0677">Repeat</keyword>
<dbReference type="PROSITE" id="PS00028">
    <property type="entry name" value="ZINC_FINGER_C2H2_1"/>
    <property type="match status" value="1"/>
</dbReference>
<evidence type="ECO:0000256" key="9">
    <source>
        <dbReference type="PROSITE-ProRule" id="PRU00042"/>
    </source>
</evidence>
<dbReference type="GeneID" id="103514243"/>
<keyword evidence="5 9" id="KW-0863">Zinc-finger</keyword>
<keyword evidence="11" id="KW-1185">Reference proteome</keyword>
<dbReference type="PaxDb" id="121845-A0A1S3DB47"/>
<comment type="similarity">
    <text evidence="2">Belongs to the hunchback C2H2-type zinc-finger protein family.</text>
</comment>